<protein>
    <submittedName>
        <fullName evidence="2">Uncharacterized protein</fullName>
    </submittedName>
</protein>
<evidence type="ECO:0000313" key="2">
    <source>
        <dbReference type="EMBL" id="MPC09761.1"/>
    </source>
</evidence>
<keyword evidence="3" id="KW-1185">Reference proteome</keyword>
<name>A0A5B7CLT1_PORTR</name>
<keyword evidence="1" id="KW-0472">Membrane</keyword>
<evidence type="ECO:0000313" key="3">
    <source>
        <dbReference type="Proteomes" id="UP000324222"/>
    </source>
</evidence>
<keyword evidence="1" id="KW-0812">Transmembrane</keyword>
<organism evidence="2 3">
    <name type="scientific">Portunus trituberculatus</name>
    <name type="common">Swimming crab</name>
    <name type="synonym">Neptunus trituberculatus</name>
    <dbReference type="NCBI Taxonomy" id="210409"/>
    <lineage>
        <taxon>Eukaryota</taxon>
        <taxon>Metazoa</taxon>
        <taxon>Ecdysozoa</taxon>
        <taxon>Arthropoda</taxon>
        <taxon>Crustacea</taxon>
        <taxon>Multicrustacea</taxon>
        <taxon>Malacostraca</taxon>
        <taxon>Eumalacostraca</taxon>
        <taxon>Eucarida</taxon>
        <taxon>Decapoda</taxon>
        <taxon>Pleocyemata</taxon>
        <taxon>Brachyura</taxon>
        <taxon>Eubrachyura</taxon>
        <taxon>Portunoidea</taxon>
        <taxon>Portunidae</taxon>
        <taxon>Portuninae</taxon>
        <taxon>Portunus</taxon>
    </lineage>
</organism>
<accession>A0A5B7CLT1</accession>
<reference evidence="2 3" key="1">
    <citation type="submission" date="2019-05" db="EMBL/GenBank/DDBJ databases">
        <title>Another draft genome of Portunus trituberculatus and its Hox gene families provides insights of decapod evolution.</title>
        <authorList>
            <person name="Jeong J.-H."/>
            <person name="Song I."/>
            <person name="Kim S."/>
            <person name="Choi T."/>
            <person name="Kim D."/>
            <person name="Ryu S."/>
            <person name="Kim W."/>
        </authorList>
    </citation>
    <scope>NUCLEOTIDE SEQUENCE [LARGE SCALE GENOMIC DNA]</scope>
    <source>
        <tissue evidence="2">Muscle</tissue>
    </source>
</reference>
<comment type="caution">
    <text evidence="2">The sequence shown here is derived from an EMBL/GenBank/DDBJ whole genome shotgun (WGS) entry which is preliminary data.</text>
</comment>
<sequence>MDGWSLTTNPSRPTRPRTHVARAWAWALGILPTVACPRAVSSLSDATVSLSLFLTVAMIANVQLSVAAFSFIHDRQINRRKDPRPYCDDCLVPLKGRHLLVECPSLMDLRQRYLYRCCGRDSGVF</sequence>
<dbReference type="Proteomes" id="UP000324222">
    <property type="component" value="Unassembled WGS sequence"/>
</dbReference>
<dbReference type="EMBL" id="VSRR010000084">
    <property type="protein sequence ID" value="MPC09761.1"/>
    <property type="molecule type" value="Genomic_DNA"/>
</dbReference>
<proteinExistence type="predicted"/>
<dbReference type="AlphaFoldDB" id="A0A5B7CLT1"/>
<feature type="transmembrane region" description="Helical" evidence="1">
    <location>
        <begin position="52"/>
        <end position="72"/>
    </location>
</feature>
<gene>
    <name evidence="2" type="ORF">E2C01_002379</name>
</gene>
<keyword evidence="1" id="KW-1133">Transmembrane helix</keyword>
<evidence type="ECO:0000256" key="1">
    <source>
        <dbReference type="SAM" id="Phobius"/>
    </source>
</evidence>